<dbReference type="KEGG" id="xca:xcc-b100_0939"/>
<feature type="region of interest" description="Disordered" evidence="1">
    <location>
        <begin position="1"/>
        <end position="29"/>
    </location>
</feature>
<dbReference type="HOGENOM" id="CLU_3410509_0_0_6"/>
<sequence>MLQLQHRRARHADEYGAADTDSRTEKRLT</sequence>
<evidence type="ECO:0000256" key="1">
    <source>
        <dbReference type="SAM" id="MobiDB-lite"/>
    </source>
</evidence>
<name>B0RPA2_XANCB</name>
<evidence type="ECO:0000313" key="3">
    <source>
        <dbReference type="Proteomes" id="UP000001188"/>
    </source>
</evidence>
<dbReference type="EMBL" id="AM920689">
    <property type="protein sequence ID" value="CAP50287.1"/>
    <property type="molecule type" value="Genomic_DNA"/>
</dbReference>
<organism evidence="2 3">
    <name type="scientific">Xanthomonas campestris pv. campestris (strain B100)</name>
    <dbReference type="NCBI Taxonomy" id="509169"/>
    <lineage>
        <taxon>Bacteria</taxon>
        <taxon>Pseudomonadati</taxon>
        <taxon>Pseudomonadota</taxon>
        <taxon>Gammaproteobacteria</taxon>
        <taxon>Lysobacterales</taxon>
        <taxon>Lysobacteraceae</taxon>
        <taxon>Xanthomonas</taxon>
    </lineage>
</organism>
<dbReference type="Proteomes" id="UP000001188">
    <property type="component" value="Chromosome"/>
</dbReference>
<dbReference type="AlphaFoldDB" id="B0RPA2"/>
<gene>
    <name evidence="2" type="ORF">XCCB100_0939</name>
</gene>
<feature type="compositionally biased region" description="Basic and acidic residues" evidence="1">
    <location>
        <begin position="20"/>
        <end position="29"/>
    </location>
</feature>
<proteinExistence type="predicted"/>
<reference evidence="2 3" key="1">
    <citation type="journal article" date="2008" name="J. Biotechnol.">
        <title>The genome of Xanthomonas campestris pv. campestris B100 and its use for the reconstruction of metabolic pathways involved in xanthan biosynthesis.</title>
        <authorList>
            <person name="Vorholter F.J."/>
            <person name="Schneiker S."/>
            <person name="Goesmann A."/>
            <person name="Krause L."/>
            <person name="Bekel T."/>
            <person name="Kaiser O."/>
            <person name="Linke B."/>
            <person name="Patschkowski T."/>
            <person name="Ruckert C."/>
            <person name="Schmid J."/>
            <person name="Sidhu V.K."/>
            <person name="Sieber V."/>
            <person name="Tauch A."/>
            <person name="Watt S.A."/>
            <person name="Weisshaar B."/>
            <person name="Becker A."/>
            <person name="Niehaus K."/>
            <person name="Puhler A."/>
        </authorList>
    </citation>
    <scope>NUCLEOTIDE SEQUENCE [LARGE SCALE GENOMIC DNA]</scope>
    <source>
        <strain evidence="2 3">B100</strain>
    </source>
</reference>
<protein>
    <submittedName>
        <fullName evidence="2">Uncharacterized protein</fullName>
    </submittedName>
</protein>
<evidence type="ECO:0000313" key="2">
    <source>
        <dbReference type="EMBL" id="CAP50287.1"/>
    </source>
</evidence>
<feature type="compositionally biased region" description="Basic residues" evidence="1">
    <location>
        <begin position="1"/>
        <end position="10"/>
    </location>
</feature>
<accession>B0RPA2</accession>